<evidence type="ECO:0000313" key="2">
    <source>
        <dbReference type="Proteomes" id="UP001158576"/>
    </source>
</evidence>
<dbReference type="InterPro" id="IPR015915">
    <property type="entry name" value="Kelch-typ_b-propeller"/>
</dbReference>
<dbReference type="Gene3D" id="2.120.10.80">
    <property type="entry name" value="Kelch-type beta propeller"/>
    <property type="match status" value="1"/>
</dbReference>
<dbReference type="SUPFAM" id="SSF117281">
    <property type="entry name" value="Kelch motif"/>
    <property type="match status" value="1"/>
</dbReference>
<organism evidence="1 2">
    <name type="scientific">Oikopleura dioica</name>
    <name type="common">Tunicate</name>
    <dbReference type="NCBI Taxonomy" id="34765"/>
    <lineage>
        <taxon>Eukaryota</taxon>
        <taxon>Metazoa</taxon>
        <taxon>Chordata</taxon>
        <taxon>Tunicata</taxon>
        <taxon>Appendicularia</taxon>
        <taxon>Copelata</taxon>
        <taxon>Oikopleuridae</taxon>
        <taxon>Oikopleura</taxon>
    </lineage>
</organism>
<keyword evidence="2" id="KW-1185">Reference proteome</keyword>
<dbReference type="EMBL" id="OU015566">
    <property type="protein sequence ID" value="CAG5104877.1"/>
    <property type="molecule type" value="Genomic_DNA"/>
</dbReference>
<sequence length="187" mass="20697">MRQINVILPVPLASYRPYALLENGESKSLSLKSPADYKLYDMAANIYKNKISSYTLHSRQALVNDQLHIFGGYDDENRIARLDGCMMTELPVRLIYSYSYSHAALSVKTGDKAIICFDEVNDQNCEWSKIGSLSKAVEYPSAINLGNSVFVFPGYTADEKSSAAMIFAFLGYESSVQKISLGKGSSC</sequence>
<name>A0ABN7SUT5_OIKDI</name>
<dbReference type="Proteomes" id="UP001158576">
    <property type="component" value="Chromosome 1"/>
</dbReference>
<evidence type="ECO:0000313" key="1">
    <source>
        <dbReference type="EMBL" id="CAG5104877.1"/>
    </source>
</evidence>
<gene>
    <name evidence="1" type="ORF">OKIOD_LOCUS10394</name>
</gene>
<proteinExistence type="predicted"/>
<protein>
    <submittedName>
        <fullName evidence="1">Oidioi.mRNA.OKI2018_I69.chr1.g1629.t1.cds</fullName>
    </submittedName>
</protein>
<reference evidence="1 2" key="1">
    <citation type="submission" date="2021-04" db="EMBL/GenBank/DDBJ databases">
        <authorList>
            <person name="Bliznina A."/>
        </authorList>
    </citation>
    <scope>NUCLEOTIDE SEQUENCE [LARGE SCALE GENOMIC DNA]</scope>
</reference>
<accession>A0ABN7SUT5</accession>